<dbReference type="Gene3D" id="1.20.120.1240">
    <property type="entry name" value="Dynamin, middle domain"/>
    <property type="match status" value="1"/>
</dbReference>
<comment type="similarity">
    <text evidence="33">Belongs to the TRAFAC class dynamin-like GTPase superfamily. Dynamin/Fzo/YdjA family.</text>
</comment>
<keyword evidence="9" id="KW-0963">Cytoplasm</keyword>
<evidence type="ECO:0000256" key="4">
    <source>
        <dbReference type="ARBA" id="ARBA00004188"/>
    </source>
</evidence>
<dbReference type="AlphaFoldDB" id="A0A0P7XMR2"/>
<dbReference type="InterPro" id="IPR001849">
    <property type="entry name" value="PH_domain"/>
</dbReference>
<evidence type="ECO:0000259" key="36">
    <source>
        <dbReference type="PROSITE" id="PS51388"/>
    </source>
</evidence>
<evidence type="ECO:0000259" key="35">
    <source>
        <dbReference type="PROSITE" id="PS50003"/>
    </source>
</evidence>
<dbReference type="GO" id="GO:0005874">
    <property type="term" value="C:microtubule"/>
    <property type="evidence" value="ECO:0007669"/>
    <property type="project" value="UniProtKB-KW"/>
</dbReference>
<accession>A0A0P7XMR2</accession>
<keyword evidence="22" id="KW-0505">Motor protein</keyword>
<evidence type="ECO:0000256" key="19">
    <source>
        <dbReference type="ARBA" id="ARBA00023018"/>
    </source>
</evidence>
<dbReference type="GO" id="GO:0002102">
    <property type="term" value="C:podosome"/>
    <property type="evidence" value="ECO:0007669"/>
    <property type="project" value="UniProtKB-SubCell"/>
</dbReference>
<dbReference type="InterPro" id="IPR045063">
    <property type="entry name" value="Dynamin_N"/>
</dbReference>
<dbReference type="FunFam" id="1.20.120.1240:FF:000014">
    <property type="entry name" value="Dynamin 2b"/>
    <property type="match status" value="1"/>
</dbReference>
<keyword evidence="12" id="KW-0493">Microtubule</keyword>
<dbReference type="EC" id="3.6.5.5" evidence="8"/>
<evidence type="ECO:0000256" key="1">
    <source>
        <dbReference type="ARBA" id="ARBA00004114"/>
    </source>
</evidence>
<dbReference type="STRING" id="113540.ENSSFOP00015068146"/>
<dbReference type="GO" id="GO:0030496">
    <property type="term" value="C:midbody"/>
    <property type="evidence" value="ECO:0007669"/>
    <property type="project" value="UniProtKB-SubCell"/>
</dbReference>
<sequence length="783" mass="88127">DFLPRGSGIVTRRPLVLQLINSNTEYAEFLHCKGKKFTDFDEVRQEIEAETDRVTGANKGISPVPINLRVYSPNVLNLTLIDLPGITKVPVGDQPPDIEYQIRDMIMQFICRENCLILAVTPANTDLANSDALKLAKDVDPQGLRTIGVITKLDLMDEGTDARDVLENKLLPLRRGYIGVVNRSQKDIEGKKDIKAALAAERKFFLSHPAYRHMADSMGTPYLQKALNQQLTNHIRDTLPAFRSKLQTQLLALDKEAEEYRHFRPDDPSRKTKALLQMVQQFSVDFEKRIEGSGDQVDTVELSGGAKINRIFHERFPFELVKYYHLFLHTQILCLSLFMAILGLPPTLLAVSQCRTGLFTPDMAFEAIVKKQVVKLKGPCVKCVDMVIQELINTVRQCTAKLGTFPRLREETERIVTTHIRDRESRAKDQVLLLIEVQLAYINTNHEDFIGFANAQQRSNQMSKKSSAGNQVIRKGWLTINNISIMKGGAKEYWFVLTAESLSWFKDDEEKEKKYMLPLDNLKVRDVEKSFMSSKHIFAIFNTEQRNVYKDYRFLELACNTQDEVDSWKASLLRAGVYPEKASQVDGENSGPSDTFSMDPQLERQVETIRNLVDSYMAIVNKCIRDLMPKTIMHLMINNVKEFINAELLAQLYSTGDQNALMDESPEQAQRRDEVLRTHHALKEALSIIGDIATSTISTPLPPPVDNSWLQSGSGGSRRSPPPSPTAPRRMSSGLRAPARGPAPSAPPVPSRPGPLGPLNNSTDTFPPQVPSRPNRAPPSVPR</sequence>
<dbReference type="PROSITE" id="PS51718">
    <property type="entry name" value="G_DYNAMIN_2"/>
    <property type="match status" value="1"/>
</dbReference>
<dbReference type="GO" id="GO:0003924">
    <property type="term" value="F:GTPase activity"/>
    <property type="evidence" value="ECO:0007669"/>
    <property type="project" value="InterPro"/>
</dbReference>
<dbReference type="SMART" id="SM00233">
    <property type="entry name" value="PH"/>
    <property type="match status" value="1"/>
</dbReference>
<dbReference type="InterPro" id="IPR020850">
    <property type="entry name" value="GED_dom"/>
</dbReference>
<evidence type="ECO:0000256" key="32">
    <source>
        <dbReference type="ARBA" id="ARBA00073712"/>
    </source>
</evidence>
<evidence type="ECO:0000313" key="38">
    <source>
        <dbReference type="EMBL" id="KPP78124.1"/>
    </source>
</evidence>
<evidence type="ECO:0000256" key="16">
    <source>
        <dbReference type="ARBA" id="ARBA00022907"/>
    </source>
</evidence>
<reference evidence="38 39" key="1">
    <citation type="submission" date="2015-08" db="EMBL/GenBank/DDBJ databases">
        <title>The genome of the Asian arowana (Scleropages formosus).</title>
        <authorList>
            <person name="Tan M.H."/>
            <person name="Gan H.M."/>
            <person name="Croft L.J."/>
            <person name="Austin C.M."/>
        </authorList>
    </citation>
    <scope>NUCLEOTIDE SEQUENCE [LARGE SCALE GENOMIC DNA]</scope>
    <source>
        <strain evidence="38">Aro1</strain>
    </source>
</reference>
<feature type="region of interest" description="Disordered" evidence="34">
    <location>
        <begin position="697"/>
        <end position="783"/>
    </location>
</feature>
<dbReference type="PANTHER" id="PTHR11566">
    <property type="entry name" value="DYNAMIN"/>
    <property type="match status" value="1"/>
</dbReference>
<dbReference type="PROSITE" id="PS00410">
    <property type="entry name" value="G_DYNAMIN_1"/>
    <property type="match status" value="1"/>
</dbReference>
<evidence type="ECO:0000256" key="22">
    <source>
        <dbReference type="ARBA" id="ARBA00023175"/>
    </source>
</evidence>
<comment type="caution">
    <text evidence="38">The sequence shown here is derived from an EMBL/GenBank/DDBJ whole genome shotgun (WGS) entry which is preliminary data.</text>
</comment>
<dbReference type="GO" id="GO:0005814">
    <property type="term" value="C:centriole"/>
    <property type="evidence" value="ECO:0007669"/>
    <property type="project" value="UniProtKB-SubCell"/>
</dbReference>
<proteinExistence type="inferred from homology"/>
<dbReference type="SUPFAM" id="SSF52540">
    <property type="entry name" value="P-loop containing nucleoside triphosphate hydrolases"/>
    <property type="match status" value="1"/>
</dbReference>
<evidence type="ECO:0000256" key="31">
    <source>
        <dbReference type="ARBA" id="ARBA00060447"/>
    </source>
</evidence>
<dbReference type="Pfam" id="PF00350">
    <property type="entry name" value="Dynamin_N"/>
    <property type="match status" value="1"/>
</dbReference>
<evidence type="ECO:0000256" key="26">
    <source>
        <dbReference type="ARBA" id="ARBA00023329"/>
    </source>
</evidence>
<feature type="domain" description="PH" evidence="35">
    <location>
        <begin position="471"/>
        <end position="577"/>
    </location>
</feature>
<keyword evidence="10" id="KW-0254">Endocytosis</keyword>
<evidence type="ECO:0000256" key="25">
    <source>
        <dbReference type="ARBA" id="ARBA00023273"/>
    </source>
</evidence>
<evidence type="ECO:0000256" key="34">
    <source>
        <dbReference type="SAM" id="MobiDB-lite"/>
    </source>
</evidence>
<dbReference type="GO" id="GO:0006909">
    <property type="term" value="P:phagocytosis"/>
    <property type="evidence" value="ECO:0007669"/>
    <property type="project" value="UniProtKB-KW"/>
</dbReference>
<evidence type="ECO:0000256" key="15">
    <source>
        <dbReference type="ARBA" id="ARBA00022801"/>
    </source>
</evidence>
<dbReference type="InterPro" id="IPR030381">
    <property type="entry name" value="G_DYNAMIN_dom"/>
</dbReference>
<dbReference type="Pfam" id="PF00169">
    <property type="entry name" value="PH"/>
    <property type="match status" value="1"/>
</dbReference>
<evidence type="ECO:0000256" key="29">
    <source>
        <dbReference type="ARBA" id="ARBA00046301"/>
    </source>
</evidence>
<dbReference type="GO" id="GO:0043005">
    <property type="term" value="C:neuron projection"/>
    <property type="evidence" value="ECO:0007669"/>
    <property type="project" value="UniProtKB-KW"/>
</dbReference>
<dbReference type="PROSITE" id="PS51388">
    <property type="entry name" value="GED"/>
    <property type="match status" value="1"/>
</dbReference>
<evidence type="ECO:0000313" key="39">
    <source>
        <dbReference type="Proteomes" id="UP000034805"/>
    </source>
</evidence>
<evidence type="ECO:0000256" key="28">
    <source>
        <dbReference type="ARBA" id="ARBA00034105"/>
    </source>
</evidence>
<dbReference type="GO" id="GO:0031623">
    <property type="term" value="P:receptor internalization"/>
    <property type="evidence" value="ECO:0007669"/>
    <property type="project" value="TreeGrafter"/>
</dbReference>
<dbReference type="GO" id="GO:0098793">
    <property type="term" value="C:presynapse"/>
    <property type="evidence" value="ECO:0007669"/>
    <property type="project" value="GOC"/>
</dbReference>
<dbReference type="GO" id="GO:0001891">
    <property type="term" value="C:phagocytic cup"/>
    <property type="evidence" value="ECO:0007669"/>
    <property type="project" value="UniProtKB-SubCell"/>
</dbReference>
<dbReference type="InterPro" id="IPR000375">
    <property type="entry name" value="Dynamin_stalk"/>
</dbReference>
<evidence type="ECO:0000256" key="21">
    <source>
        <dbReference type="ARBA" id="ARBA00023136"/>
    </source>
</evidence>
<evidence type="ECO:0000256" key="11">
    <source>
        <dbReference type="ARBA" id="ARBA00022599"/>
    </source>
</evidence>
<evidence type="ECO:0000256" key="8">
    <source>
        <dbReference type="ARBA" id="ARBA00011980"/>
    </source>
</evidence>
<evidence type="ECO:0000256" key="17">
    <source>
        <dbReference type="ARBA" id="ARBA00022949"/>
    </source>
</evidence>
<protein>
    <recommendedName>
        <fullName evidence="32">Dynamin-2</fullName>
        <ecNumber evidence="8">3.6.5.5</ecNumber>
    </recommendedName>
</protein>
<dbReference type="GO" id="GO:0030136">
    <property type="term" value="C:clathrin-coated vesicle"/>
    <property type="evidence" value="ECO:0007669"/>
    <property type="project" value="UniProtKB-SubCell"/>
</dbReference>
<dbReference type="Pfam" id="PF02212">
    <property type="entry name" value="GED"/>
    <property type="match status" value="1"/>
</dbReference>
<dbReference type="SMART" id="SM00302">
    <property type="entry name" value="GED"/>
    <property type="match status" value="1"/>
</dbReference>
<keyword evidence="26" id="KW-0968">Cytoplasmic vesicle</keyword>
<dbReference type="GO" id="GO:0030670">
    <property type="term" value="C:phagocytic vesicle membrane"/>
    <property type="evidence" value="ECO:0007669"/>
    <property type="project" value="UniProtKB-SubCell"/>
</dbReference>
<dbReference type="CDD" id="cd01256">
    <property type="entry name" value="PH_dynamin"/>
    <property type="match status" value="1"/>
</dbReference>
<dbReference type="PRINTS" id="PR00195">
    <property type="entry name" value="DYNAMIN"/>
</dbReference>
<keyword evidence="25" id="KW-0966">Cell projection</keyword>
<feature type="domain" description="GED" evidence="36">
    <location>
        <begin position="606"/>
        <end position="697"/>
    </location>
</feature>
<dbReference type="InterPro" id="IPR027417">
    <property type="entry name" value="P-loop_NTPase"/>
</dbReference>
<evidence type="ECO:0000256" key="7">
    <source>
        <dbReference type="ARBA" id="ARBA00004600"/>
    </source>
</evidence>
<evidence type="ECO:0000256" key="3">
    <source>
        <dbReference type="ARBA" id="ARBA00004172"/>
    </source>
</evidence>
<dbReference type="Gene3D" id="3.40.50.300">
    <property type="entry name" value="P-loop containing nucleotide triphosphate hydrolases"/>
    <property type="match status" value="1"/>
</dbReference>
<dbReference type="FunFam" id="3.40.50.300:FF:001696">
    <property type="entry name" value="Dynamin-3"/>
    <property type="match status" value="1"/>
</dbReference>
<evidence type="ECO:0000256" key="14">
    <source>
        <dbReference type="ARBA" id="ARBA00022753"/>
    </source>
</evidence>
<dbReference type="GO" id="GO:0016185">
    <property type="term" value="P:synaptic vesicle budding from presynaptic endocytic zone membrane"/>
    <property type="evidence" value="ECO:0007669"/>
    <property type="project" value="TreeGrafter"/>
</dbReference>
<evidence type="ECO:0000256" key="13">
    <source>
        <dbReference type="ARBA" id="ARBA00022741"/>
    </source>
</evidence>
<dbReference type="InterPro" id="IPR022812">
    <property type="entry name" value="Dynamin"/>
</dbReference>
<dbReference type="GO" id="GO:0001931">
    <property type="term" value="C:uropod"/>
    <property type="evidence" value="ECO:0007669"/>
    <property type="project" value="UniProtKB-SubCell"/>
</dbReference>
<evidence type="ECO:0000256" key="2">
    <source>
        <dbReference type="ARBA" id="ARBA00004132"/>
    </source>
</evidence>
<dbReference type="PROSITE" id="PS50003">
    <property type="entry name" value="PH_DOMAIN"/>
    <property type="match status" value="1"/>
</dbReference>
<comment type="subcellular location">
    <subcellularLocation>
        <location evidence="6">Cell projection</location>
        <location evidence="6">Phagocytic cup</location>
    </subcellularLocation>
    <subcellularLocation>
        <location evidence="4">Cell projection</location>
        <location evidence="4">Podosome</location>
    </subcellularLocation>
    <subcellularLocation>
        <location evidence="31">Cell projection</location>
        <location evidence="31">Uropodium</location>
    </subcellularLocation>
    <subcellularLocation>
        <location evidence="1">Cytoplasm</location>
        <location evidence="1">Cytoskeleton</location>
        <location evidence="1">Microtubule organizing center</location>
        <location evidence="1">Centrosome</location>
        <location evidence="1">Centriole</location>
    </subcellularLocation>
    <subcellularLocation>
        <location evidence="2">Cytoplasmic vesicle</location>
        <location evidence="2">Clathrin-coated vesicle</location>
    </subcellularLocation>
    <subcellularLocation>
        <location evidence="29">Cytoplasmic vesicle</location>
        <location evidence="29">Phagosome membrane</location>
        <topology evidence="29">Peripheral membrane protein</topology>
    </subcellularLocation>
    <subcellularLocation>
        <location evidence="7">Membrane</location>
        <location evidence="7">Clathrin-coated pit</location>
    </subcellularLocation>
    <subcellularLocation>
        <location evidence="5">Midbody</location>
    </subcellularLocation>
    <subcellularLocation>
        <location evidence="28">Postsynaptic density</location>
    </subcellularLocation>
    <subcellularLocation>
        <location evidence="3">Recycling endosome</location>
    </subcellularLocation>
    <subcellularLocation>
        <location evidence="27">Synapse</location>
        <location evidence="27">Synaptosome</location>
    </subcellularLocation>
</comment>
<dbReference type="GO" id="GO:0005905">
    <property type="term" value="C:clathrin-coated pit"/>
    <property type="evidence" value="ECO:0007669"/>
    <property type="project" value="UniProtKB-SubCell"/>
</dbReference>
<gene>
    <name evidence="38" type="ORF">Z043_102393</name>
</gene>
<keyword evidence="21" id="KW-0472">Membrane</keyword>
<evidence type="ECO:0000256" key="6">
    <source>
        <dbReference type="ARBA" id="ARBA00004231"/>
    </source>
</evidence>
<feature type="compositionally biased region" description="Pro residues" evidence="34">
    <location>
        <begin position="744"/>
        <end position="756"/>
    </location>
</feature>
<keyword evidence="20 33" id="KW-0342">GTP-binding</keyword>
<keyword evidence="23" id="KW-0168">Coated pit</keyword>
<evidence type="ECO:0000256" key="27">
    <source>
        <dbReference type="ARBA" id="ARBA00034102"/>
    </source>
</evidence>
<dbReference type="GO" id="GO:0014069">
    <property type="term" value="C:postsynaptic density"/>
    <property type="evidence" value="ECO:0007669"/>
    <property type="project" value="UniProtKB-SubCell"/>
</dbReference>
<dbReference type="EMBL" id="JARO02000565">
    <property type="protein sequence ID" value="KPP78124.1"/>
    <property type="molecule type" value="Genomic_DNA"/>
</dbReference>
<evidence type="ECO:0000256" key="5">
    <source>
        <dbReference type="ARBA" id="ARBA00004214"/>
    </source>
</evidence>
<dbReference type="GO" id="GO:0005525">
    <property type="term" value="F:GTP binding"/>
    <property type="evidence" value="ECO:0007669"/>
    <property type="project" value="UniProtKB-KW"/>
</dbReference>
<dbReference type="GO" id="GO:0055037">
    <property type="term" value="C:recycling endosome"/>
    <property type="evidence" value="ECO:0007669"/>
    <property type="project" value="UniProtKB-SubCell"/>
</dbReference>
<evidence type="ECO:0000256" key="30">
    <source>
        <dbReference type="ARBA" id="ARBA00050873"/>
    </source>
</evidence>
<keyword evidence="17" id="KW-0965">Cell junction</keyword>
<dbReference type="GO" id="GO:0008017">
    <property type="term" value="F:microtubule binding"/>
    <property type="evidence" value="ECO:0007669"/>
    <property type="project" value="TreeGrafter"/>
</dbReference>
<keyword evidence="15" id="KW-0378">Hydrolase</keyword>
<keyword evidence="11" id="KW-0771">Synaptosome</keyword>
<evidence type="ECO:0000259" key="37">
    <source>
        <dbReference type="PROSITE" id="PS51718"/>
    </source>
</evidence>
<evidence type="ECO:0000256" key="18">
    <source>
        <dbReference type="ARBA" id="ARBA00022990"/>
    </source>
</evidence>
<evidence type="ECO:0000256" key="33">
    <source>
        <dbReference type="RuleBase" id="RU003932"/>
    </source>
</evidence>
<dbReference type="Pfam" id="PF01031">
    <property type="entry name" value="Dynamin_M"/>
    <property type="match status" value="1"/>
</dbReference>
<keyword evidence="14" id="KW-0967">Endosome</keyword>
<evidence type="ECO:0000256" key="10">
    <source>
        <dbReference type="ARBA" id="ARBA00022583"/>
    </source>
</evidence>
<evidence type="ECO:0000256" key="24">
    <source>
        <dbReference type="ARBA" id="ARBA00023212"/>
    </source>
</evidence>
<dbReference type="SUPFAM" id="SSF50729">
    <property type="entry name" value="PH domain-like"/>
    <property type="match status" value="1"/>
</dbReference>
<dbReference type="CDD" id="cd08771">
    <property type="entry name" value="DLP_1"/>
    <property type="match status" value="1"/>
</dbReference>
<organism evidence="38 39">
    <name type="scientific">Scleropages formosus</name>
    <name type="common">Asian bonytongue</name>
    <name type="synonym">Osteoglossum formosum</name>
    <dbReference type="NCBI Taxonomy" id="113540"/>
    <lineage>
        <taxon>Eukaryota</taxon>
        <taxon>Metazoa</taxon>
        <taxon>Chordata</taxon>
        <taxon>Craniata</taxon>
        <taxon>Vertebrata</taxon>
        <taxon>Euteleostomi</taxon>
        <taxon>Actinopterygii</taxon>
        <taxon>Neopterygii</taxon>
        <taxon>Teleostei</taxon>
        <taxon>Osteoglossocephala</taxon>
        <taxon>Osteoglossomorpha</taxon>
        <taxon>Osteoglossiformes</taxon>
        <taxon>Osteoglossidae</taxon>
        <taxon>Scleropages</taxon>
    </lineage>
</organism>
<dbReference type="Gene3D" id="2.30.29.30">
    <property type="entry name" value="Pleckstrin-homology domain (PH domain)/Phosphotyrosine-binding domain (PTB)"/>
    <property type="match status" value="1"/>
</dbReference>
<feature type="compositionally biased region" description="Pro residues" evidence="34">
    <location>
        <begin position="768"/>
        <end position="783"/>
    </location>
</feature>
<keyword evidence="19" id="KW-0770">Synapse</keyword>
<evidence type="ECO:0000256" key="23">
    <source>
        <dbReference type="ARBA" id="ARBA00023176"/>
    </source>
</evidence>
<dbReference type="InterPro" id="IPR001401">
    <property type="entry name" value="Dynamin_GTPase"/>
</dbReference>
<evidence type="ECO:0000256" key="12">
    <source>
        <dbReference type="ARBA" id="ARBA00022701"/>
    </source>
</evidence>
<dbReference type="Proteomes" id="UP000034805">
    <property type="component" value="Unassembled WGS sequence"/>
</dbReference>
<dbReference type="InterPro" id="IPR019762">
    <property type="entry name" value="Dynamin_GTPase_CS"/>
</dbReference>
<name>A0A0P7XMR2_SCLFO</name>
<dbReference type="SMART" id="SM00053">
    <property type="entry name" value="DYNc"/>
    <property type="match status" value="1"/>
</dbReference>
<evidence type="ECO:0000256" key="9">
    <source>
        <dbReference type="ARBA" id="ARBA00022490"/>
    </source>
</evidence>
<dbReference type="FunFam" id="1.20.120.1240:FF:000019">
    <property type="entry name" value="Dynamin 2"/>
    <property type="match status" value="1"/>
</dbReference>
<dbReference type="InterPro" id="IPR003130">
    <property type="entry name" value="GED"/>
</dbReference>
<feature type="compositionally biased region" description="Low complexity" evidence="34">
    <location>
        <begin position="727"/>
        <end position="743"/>
    </location>
</feature>
<comment type="catalytic activity">
    <reaction evidence="30">
        <text>GTP + H2O = GDP + phosphate + H(+)</text>
        <dbReference type="Rhea" id="RHEA:19669"/>
        <dbReference type="ChEBI" id="CHEBI:15377"/>
        <dbReference type="ChEBI" id="CHEBI:15378"/>
        <dbReference type="ChEBI" id="CHEBI:37565"/>
        <dbReference type="ChEBI" id="CHEBI:43474"/>
        <dbReference type="ChEBI" id="CHEBI:58189"/>
        <dbReference type="EC" id="3.6.5.5"/>
    </reaction>
    <physiologicalReaction direction="left-to-right" evidence="30">
        <dbReference type="Rhea" id="RHEA:19670"/>
    </physiologicalReaction>
</comment>
<feature type="domain" description="Dynamin-type G" evidence="37">
    <location>
        <begin position="1"/>
        <end position="240"/>
    </location>
</feature>
<keyword evidence="16" id="KW-0581">Phagocytosis</keyword>
<dbReference type="PANTHER" id="PTHR11566:SF54">
    <property type="entry name" value="DYNAMIN-3"/>
    <property type="match status" value="1"/>
</dbReference>
<keyword evidence="24" id="KW-0206">Cytoskeleton</keyword>
<keyword evidence="18" id="KW-0007">Acetylation</keyword>
<dbReference type="InterPro" id="IPR011993">
    <property type="entry name" value="PH-like_dom_sf"/>
</dbReference>
<feature type="non-terminal residue" evidence="38">
    <location>
        <position position="1"/>
    </location>
</feature>
<keyword evidence="13 33" id="KW-0547">Nucleotide-binding</keyword>
<evidence type="ECO:0000256" key="20">
    <source>
        <dbReference type="ARBA" id="ARBA00023134"/>
    </source>
</evidence>
<dbReference type="FunFam" id="2.30.29.30:FF:000010">
    <property type="entry name" value="dynamin-1 isoform X2"/>
    <property type="match status" value="1"/>
</dbReference>